<gene>
    <name evidence="1" type="ORF">ENV62_07610</name>
</gene>
<accession>A0A7C3SJF9</accession>
<protein>
    <submittedName>
        <fullName evidence="1">Uncharacterized protein</fullName>
    </submittedName>
</protein>
<proteinExistence type="predicted"/>
<evidence type="ECO:0000313" key="1">
    <source>
        <dbReference type="EMBL" id="HGB15084.1"/>
    </source>
</evidence>
<dbReference type="AlphaFoldDB" id="A0A7C3SJF9"/>
<name>A0A7C3SJF9_9BACT</name>
<organism evidence="1">
    <name type="scientific">Desulfobacca acetoxidans</name>
    <dbReference type="NCBI Taxonomy" id="60893"/>
    <lineage>
        <taxon>Bacteria</taxon>
        <taxon>Pseudomonadati</taxon>
        <taxon>Thermodesulfobacteriota</taxon>
        <taxon>Desulfobaccia</taxon>
        <taxon>Desulfobaccales</taxon>
        <taxon>Desulfobaccaceae</taxon>
        <taxon>Desulfobacca</taxon>
    </lineage>
</organism>
<reference evidence="1" key="1">
    <citation type="journal article" date="2020" name="mSystems">
        <title>Genome- and Community-Level Interaction Insights into Carbon Utilization and Element Cycling Functions of Hydrothermarchaeota in Hydrothermal Sediment.</title>
        <authorList>
            <person name="Zhou Z."/>
            <person name="Liu Y."/>
            <person name="Xu W."/>
            <person name="Pan J."/>
            <person name="Luo Z.H."/>
            <person name="Li M."/>
        </authorList>
    </citation>
    <scope>NUCLEOTIDE SEQUENCE [LARGE SCALE GENOMIC DNA]</scope>
    <source>
        <strain evidence="1">SpSt-776</strain>
    </source>
</reference>
<comment type="caution">
    <text evidence="1">The sequence shown here is derived from an EMBL/GenBank/DDBJ whole genome shotgun (WGS) entry which is preliminary data.</text>
</comment>
<dbReference type="EMBL" id="DTHB01000049">
    <property type="protein sequence ID" value="HGB15084.1"/>
    <property type="molecule type" value="Genomic_DNA"/>
</dbReference>
<sequence length="235" mass="27177">MEPLFLYQIWLAGALRAFVWALTPPTLRGKAIHLSPRQYAAALMQAYFGPNPLAWIAEILNLPVETLQSWRREPGFLLVMDWSKVQFAEFFRETVLGTDFPLHQCFTVAGEFSLWEDTLRVRLRVQLSEVFRPLLEKLSRRHRHGLSLDPHDLLLFRRLFLFFLGLEHYLPGVAGKPLSKQGLPLARDVVWPALGPEPWPQEIETNDLDRYVLPDLKEILAAKLKKTLADLHLLH</sequence>